<dbReference type="HAMAP" id="MF_01925">
    <property type="entry name" value="P5C_reductase"/>
    <property type="match status" value="1"/>
</dbReference>
<dbReference type="Gene3D" id="1.10.3730.10">
    <property type="entry name" value="ProC C-terminal domain-like"/>
    <property type="match status" value="1"/>
</dbReference>
<keyword evidence="3 5" id="KW-0560">Oxidoreductase</keyword>
<sequence>MSSKGTLAVLACGTMGTAILSGVLESQSSMKEGVHVPIEGESGHAVLPERYIVTVGRPTSAKRLKSTFESAGYNHVEVRTQENVAAAREADFVLLCCKPQRVGEFLSGEGMRDALKNKIVVSIAAGVTISKLQSYLDASTKVVRAMPNTPSKIREGMTVISNVDSLSQDERDLLCSIFSAVGRCHFMDEKFFDAATALAGSGPAFVTLFLEAMTDGGVMMGLPRAEALELAAQTMQGAARMVLQSGKHPAAIKDSVTTPGGCTIAGLLQMEDGRLRSTVARSIQTAAEHAAGLGKD</sequence>
<proteinExistence type="inferred from homology"/>
<feature type="binding site" evidence="4">
    <location>
        <position position="83"/>
    </location>
    <ligand>
        <name>NADPH</name>
        <dbReference type="ChEBI" id="CHEBI:57783"/>
    </ligand>
</feature>
<evidence type="ECO:0000256" key="2">
    <source>
        <dbReference type="ARBA" id="ARBA00022857"/>
    </source>
</evidence>
<dbReference type="AlphaFoldDB" id="A0AAF0IV89"/>
<dbReference type="PANTHER" id="PTHR11645">
    <property type="entry name" value="PYRROLINE-5-CARBOXYLATE REDUCTASE"/>
    <property type="match status" value="1"/>
</dbReference>
<dbReference type="SUPFAM" id="SSF48179">
    <property type="entry name" value="6-phosphogluconate dehydrogenase C-terminal domain-like"/>
    <property type="match status" value="1"/>
</dbReference>
<keyword evidence="9" id="KW-1185">Reference proteome</keyword>
<dbReference type="Proteomes" id="UP001220961">
    <property type="component" value="Chromosome 1"/>
</dbReference>
<dbReference type="InterPro" id="IPR000304">
    <property type="entry name" value="Pyrroline-COOH_reductase"/>
</dbReference>
<protein>
    <recommendedName>
        <fullName evidence="5">Pyrroline-5-carboxylate reductase</fullName>
        <ecNumber evidence="5">1.5.1.2</ecNumber>
    </recommendedName>
</protein>
<feature type="binding site" evidence="4">
    <location>
        <begin position="10"/>
        <end position="15"/>
    </location>
    <ligand>
        <name>NADP(+)</name>
        <dbReference type="ChEBI" id="CHEBI:58349"/>
    </ligand>
</feature>
<keyword evidence="2 4" id="KW-0521">NADP</keyword>
<feature type="domain" description="Pyrroline-5-carboxylate reductase dimerisation" evidence="7">
    <location>
        <begin position="189"/>
        <end position="291"/>
    </location>
</feature>
<reference evidence="8" key="1">
    <citation type="submission" date="2023-03" db="EMBL/GenBank/DDBJ databases">
        <title>Mating type loci evolution in Malassezia.</title>
        <authorList>
            <person name="Coelho M.A."/>
        </authorList>
    </citation>
    <scope>NUCLEOTIDE SEQUENCE</scope>
    <source>
        <strain evidence="8">CBS 10434</strain>
    </source>
</reference>
<accession>A0AAF0IV89</accession>
<dbReference type="InterPro" id="IPR029036">
    <property type="entry name" value="P5CR_dimer"/>
</dbReference>
<evidence type="ECO:0000256" key="1">
    <source>
        <dbReference type="ARBA" id="ARBA00005525"/>
    </source>
</evidence>
<dbReference type="Pfam" id="PF14748">
    <property type="entry name" value="P5CR_dimer"/>
    <property type="match status" value="1"/>
</dbReference>
<evidence type="ECO:0000256" key="4">
    <source>
        <dbReference type="PIRSR" id="PIRSR000193-1"/>
    </source>
</evidence>
<dbReference type="InterPro" id="IPR036291">
    <property type="entry name" value="NAD(P)-bd_dom_sf"/>
</dbReference>
<dbReference type="PIRSF" id="PIRSF000193">
    <property type="entry name" value="Pyrrol-5-carb_rd"/>
    <property type="match status" value="1"/>
</dbReference>
<dbReference type="SUPFAM" id="SSF51735">
    <property type="entry name" value="NAD(P)-binding Rossmann-fold domains"/>
    <property type="match status" value="1"/>
</dbReference>
<keyword evidence="5" id="KW-0641">Proline biosynthesis</keyword>
<organism evidence="8 9">
    <name type="scientific">Malassezia caprae</name>
    <dbReference type="NCBI Taxonomy" id="1381934"/>
    <lineage>
        <taxon>Eukaryota</taxon>
        <taxon>Fungi</taxon>
        <taxon>Dikarya</taxon>
        <taxon>Basidiomycota</taxon>
        <taxon>Ustilaginomycotina</taxon>
        <taxon>Malasseziomycetes</taxon>
        <taxon>Malasseziales</taxon>
        <taxon>Malasseziaceae</taxon>
        <taxon>Malassezia</taxon>
    </lineage>
</organism>
<dbReference type="NCBIfam" id="TIGR00112">
    <property type="entry name" value="proC"/>
    <property type="match status" value="1"/>
</dbReference>
<evidence type="ECO:0000256" key="3">
    <source>
        <dbReference type="ARBA" id="ARBA00023002"/>
    </source>
</evidence>
<dbReference type="InterPro" id="IPR008927">
    <property type="entry name" value="6-PGluconate_DH-like_C_sf"/>
</dbReference>
<dbReference type="Gene3D" id="3.40.50.720">
    <property type="entry name" value="NAD(P)-binding Rossmann-like Domain"/>
    <property type="match status" value="1"/>
</dbReference>
<dbReference type="EC" id="1.5.1.2" evidence="5"/>
<gene>
    <name evidence="8" type="primary">PRO3</name>
    <name evidence="8" type="ORF">MCAP1_000509</name>
</gene>
<dbReference type="PROSITE" id="PS00521">
    <property type="entry name" value="P5CR"/>
    <property type="match status" value="1"/>
</dbReference>
<feature type="domain" description="Pyrroline-5-carboxylate reductase catalytic N-terminal" evidence="6">
    <location>
        <begin position="7"/>
        <end position="126"/>
    </location>
</feature>
<comment type="catalytic activity">
    <reaction evidence="5">
        <text>L-proline + NADP(+) = (S)-1-pyrroline-5-carboxylate + NADPH + 2 H(+)</text>
        <dbReference type="Rhea" id="RHEA:14109"/>
        <dbReference type="ChEBI" id="CHEBI:15378"/>
        <dbReference type="ChEBI" id="CHEBI:17388"/>
        <dbReference type="ChEBI" id="CHEBI:57783"/>
        <dbReference type="ChEBI" id="CHEBI:58349"/>
        <dbReference type="ChEBI" id="CHEBI:60039"/>
        <dbReference type="EC" id="1.5.1.2"/>
    </reaction>
</comment>
<name>A0AAF0IV89_9BASI</name>
<dbReference type="InterPro" id="IPR053790">
    <property type="entry name" value="P5CR-like_CS"/>
</dbReference>
<dbReference type="InterPro" id="IPR028939">
    <property type="entry name" value="P5C_Rdtase_cat_N"/>
</dbReference>
<evidence type="ECO:0000313" key="8">
    <source>
        <dbReference type="EMBL" id="WFD18308.1"/>
    </source>
</evidence>
<dbReference type="PANTHER" id="PTHR11645:SF0">
    <property type="entry name" value="PYRROLINE-5-CARBOXYLATE REDUCTASE 3"/>
    <property type="match status" value="1"/>
</dbReference>
<dbReference type="GO" id="GO:0055129">
    <property type="term" value="P:L-proline biosynthetic process"/>
    <property type="evidence" value="ECO:0007669"/>
    <property type="project" value="TreeGrafter"/>
</dbReference>
<comment type="pathway">
    <text evidence="5">Amino-acid biosynthesis; L-proline biosynthesis; L-proline from L-glutamate 5-semialdehyde: step 1/1.</text>
</comment>
<dbReference type="EMBL" id="CP119908">
    <property type="protein sequence ID" value="WFD18308.1"/>
    <property type="molecule type" value="Genomic_DNA"/>
</dbReference>
<comment type="similarity">
    <text evidence="1 5">Belongs to the pyrroline-5-carboxylate reductase family.</text>
</comment>
<dbReference type="GO" id="GO:0004735">
    <property type="term" value="F:pyrroline-5-carboxylate reductase activity"/>
    <property type="evidence" value="ECO:0007669"/>
    <property type="project" value="UniProtKB-EC"/>
</dbReference>
<dbReference type="FunFam" id="1.10.3730.10:FF:000001">
    <property type="entry name" value="Pyrroline-5-carboxylate reductase"/>
    <property type="match status" value="1"/>
</dbReference>
<evidence type="ECO:0000259" key="6">
    <source>
        <dbReference type="Pfam" id="PF03807"/>
    </source>
</evidence>
<evidence type="ECO:0000259" key="7">
    <source>
        <dbReference type="Pfam" id="PF14748"/>
    </source>
</evidence>
<dbReference type="Pfam" id="PF03807">
    <property type="entry name" value="F420_oxidored"/>
    <property type="match status" value="1"/>
</dbReference>
<keyword evidence="5" id="KW-0028">Amino-acid biosynthesis</keyword>
<evidence type="ECO:0000313" key="9">
    <source>
        <dbReference type="Proteomes" id="UP001220961"/>
    </source>
</evidence>
<evidence type="ECO:0000256" key="5">
    <source>
        <dbReference type="RuleBase" id="RU003903"/>
    </source>
</evidence>